<dbReference type="InterPro" id="IPR011527">
    <property type="entry name" value="ABC1_TM_dom"/>
</dbReference>
<dbReference type="InterPro" id="IPR039421">
    <property type="entry name" value="Type_1_exporter"/>
</dbReference>
<keyword evidence="3" id="KW-0547">Nucleotide-binding</keyword>
<keyword evidence="11" id="KW-1185">Reference proteome</keyword>
<dbReference type="SUPFAM" id="SSF90123">
    <property type="entry name" value="ABC transporter transmembrane region"/>
    <property type="match status" value="1"/>
</dbReference>
<accession>F7ZDX1</accession>
<evidence type="ECO:0000256" key="6">
    <source>
        <dbReference type="ARBA" id="ARBA00023136"/>
    </source>
</evidence>
<protein>
    <submittedName>
        <fullName evidence="10">ABC transporter ATP-binding protein</fullName>
    </submittedName>
</protein>
<feature type="domain" description="ABC transmembrane type-1" evidence="9">
    <location>
        <begin position="16"/>
        <end position="285"/>
    </location>
</feature>
<dbReference type="Proteomes" id="UP000001353">
    <property type="component" value="Chromosome"/>
</dbReference>
<dbReference type="GO" id="GO:0015421">
    <property type="term" value="F:ABC-type oligopeptide transporter activity"/>
    <property type="evidence" value="ECO:0007669"/>
    <property type="project" value="TreeGrafter"/>
</dbReference>
<evidence type="ECO:0000256" key="7">
    <source>
        <dbReference type="SAM" id="Phobius"/>
    </source>
</evidence>
<dbReference type="GO" id="GO:0005524">
    <property type="term" value="F:ATP binding"/>
    <property type="evidence" value="ECO:0007669"/>
    <property type="project" value="UniProtKB-KW"/>
</dbReference>
<feature type="transmembrane region" description="Helical" evidence="7">
    <location>
        <begin position="127"/>
        <end position="145"/>
    </location>
</feature>
<dbReference type="SUPFAM" id="SSF52540">
    <property type="entry name" value="P-loop containing nucleoside triphosphate hydrolases"/>
    <property type="match status" value="1"/>
</dbReference>
<dbReference type="GO" id="GO:0016887">
    <property type="term" value="F:ATP hydrolysis activity"/>
    <property type="evidence" value="ECO:0007669"/>
    <property type="project" value="InterPro"/>
</dbReference>
<dbReference type="PROSITE" id="PS50929">
    <property type="entry name" value="ABC_TM1F"/>
    <property type="match status" value="1"/>
</dbReference>
<dbReference type="PROSITE" id="PS50893">
    <property type="entry name" value="ABC_TRANSPORTER_2"/>
    <property type="match status" value="1"/>
</dbReference>
<dbReference type="Gene3D" id="3.40.50.300">
    <property type="entry name" value="P-loop containing nucleotide triphosphate hydrolases"/>
    <property type="match status" value="1"/>
</dbReference>
<dbReference type="AlphaFoldDB" id="F7ZDX1"/>
<evidence type="ECO:0000256" key="3">
    <source>
        <dbReference type="ARBA" id="ARBA00022741"/>
    </source>
</evidence>
<dbReference type="PANTHER" id="PTHR43394:SF1">
    <property type="entry name" value="ATP-BINDING CASSETTE SUB-FAMILY B MEMBER 10, MITOCHONDRIAL"/>
    <property type="match status" value="1"/>
</dbReference>
<dbReference type="Pfam" id="PF00664">
    <property type="entry name" value="ABC_membrane"/>
    <property type="match status" value="1"/>
</dbReference>
<feature type="transmembrane region" description="Helical" evidence="7">
    <location>
        <begin position="151"/>
        <end position="168"/>
    </location>
</feature>
<keyword evidence="5 7" id="KW-1133">Transmembrane helix</keyword>
<feature type="domain" description="ABC transporter" evidence="8">
    <location>
        <begin position="324"/>
        <end position="551"/>
    </location>
</feature>
<dbReference type="InterPro" id="IPR003593">
    <property type="entry name" value="AAA+_ATPase"/>
</dbReference>
<dbReference type="KEGG" id="rli:RLO149_c000580"/>
<keyword evidence="4 10" id="KW-0067">ATP-binding</keyword>
<evidence type="ECO:0000259" key="9">
    <source>
        <dbReference type="PROSITE" id="PS50929"/>
    </source>
</evidence>
<dbReference type="Pfam" id="PF00005">
    <property type="entry name" value="ABC_tran"/>
    <property type="match status" value="1"/>
</dbReference>
<evidence type="ECO:0000313" key="11">
    <source>
        <dbReference type="Proteomes" id="UP000001353"/>
    </source>
</evidence>
<name>F7ZDX1_ROSLO</name>
<evidence type="ECO:0000259" key="8">
    <source>
        <dbReference type="PROSITE" id="PS50893"/>
    </source>
</evidence>
<evidence type="ECO:0000256" key="2">
    <source>
        <dbReference type="ARBA" id="ARBA00022692"/>
    </source>
</evidence>
<dbReference type="eggNOG" id="COG2274">
    <property type="taxonomic scope" value="Bacteria"/>
</dbReference>
<dbReference type="GO" id="GO:0005886">
    <property type="term" value="C:plasma membrane"/>
    <property type="evidence" value="ECO:0007669"/>
    <property type="project" value="UniProtKB-SubCell"/>
</dbReference>
<dbReference type="RefSeq" id="WP_013960035.1">
    <property type="nucleotide sequence ID" value="NC_015730.1"/>
</dbReference>
<feature type="transmembrane region" description="Helical" evidence="7">
    <location>
        <begin position="248"/>
        <end position="274"/>
    </location>
</feature>
<reference evidence="10 11" key="1">
    <citation type="journal article" date="2011" name="BMC Genomics">
        <title>Comparative genome analysis and genome-guided physiological analysis of Roseobacter litoralis.</title>
        <authorList>
            <person name="Kalhoefer D."/>
            <person name="Thole S."/>
            <person name="Voget S."/>
            <person name="Lehmann R."/>
            <person name="Liesegang H."/>
            <person name="Wollher A."/>
            <person name="Daniel R."/>
            <person name="Simon M."/>
            <person name="Brinkhoff T."/>
        </authorList>
    </citation>
    <scope>NUCLEOTIDE SEQUENCE [LARGE SCALE GENOMIC DNA]</scope>
    <source>
        <strain evidence="11">ATCC 49566 / DSM 6996 / JCM 21268 / NBRC 15278 / OCh 149</strain>
    </source>
</reference>
<evidence type="ECO:0000256" key="4">
    <source>
        <dbReference type="ARBA" id="ARBA00022840"/>
    </source>
</evidence>
<evidence type="ECO:0000256" key="5">
    <source>
        <dbReference type="ARBA" id="ARBA00022989"/>
    </source>
</evidence>
<comment type="subcellular location">
    <subcellularLocation>
        <location evidence="1">Cell membrane</location>
        <topology evidence="1">Multi-pass membrane protein</topology>
    </subcellularLocation>
</comment>
<sequence length="552" mass="60389">MERGLDLRRLRRNPHIVVASLCANVLGLALPLAMIHVYDRIIPREGYATLAVLAAGLATAALADFMIRLARGRLMATASNRFETEAYHRAFRNLLENSTRLKNVGPGVLHDHVESIERVRKHHASEAAAAMLDLPFIVLFIAVMALISPLLGVSVCVLALLSMGIVWFQRRKILELNTFRQNRDQQRHSFLMEAIDGVEMIKSLGIEDLMQRRYERLMSVNAIITHDLSRRVTLTQGITSSIGLMAPVLMAGVGSFLVIGGQMSVGGVAASVLLTGRVIQPMLRIEALLAGEADVKRSEKQTNELLQTDAGSSGVKKIDQIDDIVLHDVTIAPHPNQKPLFENVSLSLRRGDCIALVGADGCGRSTLLSVLAGRIRPTSGTVHINGLTLDDINPEVLCDRISTLSPDYTMLDGTLLENLTAFDVPRHQTQAFKLAEELGISSFISHHADGLSLQVAARNANSLPKAIHDGVVLISGLVRCPDVILFDEANVGLDRSIDQNMLQVLRRRIPDAIIVMVTHRPSYMALANRVLRIKDGHLIKDEVAPSERSMAG</sequence>
<dbReference type="InterPro" id="IPR003439">
    <property type="entry name" value="ABC_transporter-like_ATP-bd"/>
</dbReference>
<dbReference type="Gene3D" id="1.20.1560.10">
    <property type="entry name" value="ABC transporter type 1, transmembrane domain"/>
    <property type="match status" value="1"/>
</dbReference>
<feature type="transmembrane region" description="Helical" evidence="7">
    <location>
        <begin position="47"/>
        <end position="67"/>
    </location>
</feature>
<keyword evidence="2 7" id="KW-0812">Transmembrane</keyword>
<dbReference type="HOGENOM" id="CLU_000604_95_6_5"/>
<dbReference type="InterPro" id="IPR027417">
    <property type="entry name" value="P-loop_NTPase"/>
</dbReference>
<evidence type="ECO:0000313" key="10">
    <source>
        <dbReference type="EMBL" id="AEI92090.1"/>
    </source>
</evidence>
<dbReference type="EMBL" id="CP002623">
    <property type="protein sequence ID" value="AEI92090.1"/>
    <property type="molecule type" value="Genomic_DNA"/>
</dbReference>
<dbReference type="OrthoDB" id="5288404at2"/>
<dbReference type="STRING" id="391595.RLO149_c000580"/>
<organism evidence="10 11">
    <name type="scientific">Roseobacter litoralis (strain ATCC 49566 / DSM 6996 / JCM 21268 / NBRC 15278 / OCh 149)</name>
    <dbReference type="NCBI Taxonomy" id="391595"/>
    <lineage>
        <taxon>Bacteria</taxon>
        <taxon>Pseudomonadati</taxon>
        <taxon>Pseudomonadota</taxon>
        <taxon>Alphaproteobacteria</taxon>
        <taxon>Rhodobacterales</taxon>
        <taxon>Roseobacteraceae</taxon>
        <taxon>Roseobacter</taxon>
    </lineage>
</organism>
<feature type="transmembrane region" description="Helical" evidence="7">
    <location>
        <begin position="16"/>
        <end position="35"/>
    </location>
</feature>
<dbReference type="SMART" id="SM00382">
    <property type="entry name" value="AAA"/>
    <property type="match status" value="1"/>
</dbReference>
<dbReference type="PANTHER" id="PTHR43394">
    <property type="entry name" value="ATP-DEPENDENT PERMEASE MDL1, MITOCHONDRIAL"/>
    <property type="match status" value="1"/>
</dbReference>
<keyword evidence="6 7" id="KW-0472">Membrane</keyword>
<gene>
    <name evidence="10" type="ordered locus">RLO149_c000580</name>
</gene>
<evidence type="ECO:0000256" key="1">
    <source>
        <dbReference type="ARBA" id="ARBA00004651"/>
    </source>
</evidence>
<proteinExistence type="predicted"/>
<dbReference type="InterPro" id="IPR036640">
    <property type="entry name" value="ABC1_TM_sf"/>
</dbReference>